<evidence type="ECO:0000313" key="3">
    <source>
        <dbReference type="EMBL" id="KKY28515.1"/>
    </source>
</evidence>
<evidence type="ECO:0000313" key="4">
    <source>
        <dbReference type="Proteomes" id="UP000034182"/>
    </source>
</evidence>
<dbReference type="Pfam" id="PF01266">
    <property type="entry name" value="DAO"/>
    <property type="match status" value="2"/>
</dbReference>
<dbReference type="GO" id="GO:0005737">
    <property type="term" value="C:cytoplasm"/>
    <property type="evidence" value="ECO:0007669"/>
    <property type="project" value="TreeGrafter"/>
</dbReference>
<reference evidence="3 4" key="1">
    <citation type="submission" date="2015-03" db="EMBL/GenBank/DDBJ databases">
        <authorList>
            <person name="Morales-Cruz A."/>
            <person name="Amrine K.C."/>
            <person name="Cantu D."/>
        </authorList>
    </citation>
    <scope>NUCLEOTIDE SEQUENCE [LARGE SCALE GENOMIC DNA]</scope>
    <source>
        <strain evidence="3">DS831</strain>
    </source>
</reference>
<dbReference type="Proteomes" id="UP000034182">
    <property type="component" value="Unassembled WGS sequence"/>
</dbReference>
<name>A0A0G2HJJ2_9PEZI</name>
<dbReference type="PANTHER" id="PTHR13847:SF279">
    <property type="entry name" value="FAD DEPENDENT OXIDOREDUCTASE DOMAIN-CONTAINING PROTEIN-RELATED"/>
    <property type="match status" value="1"/>
</dbReference>
<accession>A0A0G2HJJ2</accession>
<proteinExistence type="predicted"/>
<dbReference type="InterPro" id="IPR006076">
    <property type="entry name" value="FAD-dep_OxRdtase"/>
</dbReference>
<dbReference type="AlphaFoldDB" id="A0A0G2HJJ2"/>
<feature type="domain" description="FAD dependent oxidoreductase" evidence="2">
    <location>
        <begin position="178"/>
        <end position="231"/>
    </location>
</feature>
<organism evidence="3 4">
    <name type="scientific">Diplodia seriata</name>
    <dbReference type="NCBI Taxonomy" id="420778"/>
    <lineage>
        <taxon>Eukaryota</taxon>
        <taxon>Fungi</taxon>
        <taxon>Dikarya</taxon>
        <taxon>Ascomycota</taxon>
        <taxon>Pezizomycotina</taxon>
        <taxon>Dothideomycetes</taxon>
        <taxon>Dothideomycetes incertae sedis</taxon>
        <taxon>Botryosphaeriales</taxon>
        <taxon>Botryosphaeriaceae</taxon>
        <taxon>Diplodia</taxon>
    </lineage>
</organism>
<dbReference type="Gene3D" id="3.30.9.10">
    <property type="entry name" value="D-Amino Acid Oxidase, subunit A, domain 2"/>
    <property type="match status" value="1"/>
</dbReference>
<reference evidence="3 4" key="2">
    <citation type="submission" date="2015-05" db="EMBL/GenBank/DDBJ databases">
        <title>Distinctive expansion of gene families associated with plant cell wall degradation and secondary metabolism in the genomes of grapevine trunk pathogens.</title>
        <authorList>
            <person name="Lawrence D.P."/>
            <person name="Travadon R."/>
            <person name="Rolshausen P.E."/>
            <person name="Baumgartner K."/>
        </authorList>
    </citation>
    <scope>NUCLEOTIDE SEQUENCE [LARGE SCALE GENOMIC DNA]</scope>
    <source>
        <strain evidence="3">DS831</strain>
    </source>
</reference>
<evidence type="ECO:0000256" key="1">
    <source>
        <dbReference type="SAM" id="MobiDB-lite"/>
    </source>
</evidence>
<dbReference type="InterPro" id="IPR036188">
    <property type="entry name" value="FAD/NAD-bd_sf"/>
</dbReference>
<dbReference type="SUPFAM" id="SSF51971">
    <property type="entry name" value="Nucleotide-binding domain"/>
    <property type="match status" value="1"/>
</dbReference>
<sequence>MTATTSTTITENGAAAANHQNDTLPVPNPTLSYWREKPHRLDTHRSTPDLPASCDVVIIGAGLAGVSVAYHLATSPSPPSSTLLLDARQLCSGATGRNGGHVKTKTATLLSLPDPRAASALDAFVRAQIAALAAVVTNTNTEPPGLAAECEFQLRRSWDVWVRVADAAAVESEWKSGSEVERVWTGIMGSTPDGFPHVGKVPGEQNQWILAGFNGGGNALVFLCAKAIAKMVLEGVPFEETGVDIPAMFKTTEERLAKHS</sequence>
<comment type="caution">
    <text evidence="3">The sequence shown here is derived from an EMBL/GenBank/DDBJ whole genome shotgun (WGS) entry which is preliminary data.</text>
</comment>
<dbReference type="Gene3D" id="3.50.50.60">
    <property type="entry name" value="FAD/NAD(P)-binding domain"/>
    <property type="match status" value="2"/>
</dbReference>
<dbReference type="PANTHER" id="PTHR13847">
    <property type="entry name" value="SARCOSINE DEHYDROGENASE-RELATED"/>
    <property type="match status" value="1"/>
</dbReference>
<evidence type="ECO:0000259" key="2">
    <source>
        <dbReference type="Pfam" id="PF01266"/>
    </source>
</evidence>
<protein>
    <submittedName>
        <fullName evidence="3">Putative fad dependent oxidoreductase</fullName>
    </submittedName>
</protein>
<dbReference type="EMBL" id="LAQI01000009">
    <property type="protein sequence ID" value="KKY28515.1"/>
    <property type="molecule type" value="Genomic_DNA"/>
</dbReference>
<feature type="domain" description="FAD dependent oxidoreductase" evidence="2">
    <location>
        <begin position="55"/>
        <end position="132"/>
    </location>
</feature>
<feature type="region of interest" description="Disordered" evidence="1">
    <location>
        <begin position="1"/>
        <end position="26"/>
    </location>
</feature>
<gene>
    <name evidence="3" type="ORF">UCDDS831_g00256</name>
</gene>
<feature type="compositionally biased region" description="Polar residues" evidence="1">
    <location>
        <begin position="1"/>
        <end position="11"/>
    </location>
</feature>